<dbReference type="Proteomes" id="UP000011715">
    <property type="component" value="Unassembled WGS sequence"/>
</dbReference>
<keyword evidence="5" id="KW-1185">Reference proteome</keyword>
<dbReference type="Gene3D" id="2.170.270.10">
    <property type="entry name" value="SET domain"/>
    <property type="match status" value="1"/>
</dbReference>
<dbReference type="CDD" id="cd20071">
    <property type="entry name" value="SET_SMYD"/>
    <property type="match status" value="1"/>
</dbReference>
<dbReference type="EMBL" id="GL876968">
    <property type="protein sequence ID" value="KLU85190.1"/>
    <property type="molecule type" value="Genomic_DNA"/>
</dbReference>
<evidence type="ECO:0000313" key="3">
    <source>
        <dbReference type="EMBL" id="KLU85190.1"/>
    </source>
</evidence>
<dbReference type="SMART" id="SM00317">
    <property type="entry name" value="SET"/>
    <property type="match status" value="1"/>
</dbReference>
<dbReference type="EMBL" id="ADBL01001000">
    <property type="status" value="NOT_ANNOTATED_CDS"/>
    <property type="molecule type" value="Genomic_DNA"/>
</dbReference>
<evidence type="ECO:0000313" key="4">
    <source>
        <dbReference type="EnsemblFungi" id="MAPG_04220T0"/>
    </source>
</evidence>
<organism evidence="4 5">
    <name type="scientific">Magnaporthiopsis poae (strain ATCC 64411 / 73-15)</name>
    <name type="common">Kentucky bluegrass fungus</name>
    <name type="synonym">Magnaporthe poae</name>
    <dbReference type="NCBI Taxonomy" id="644358"/>
    <lineage>
        <taxon>Eukaryota</taxon>
        <taxon>Fungi</taxon>
        <taxon>Dikarya</taxon>
        <taxon>Ascomycota</taxon>
        <taxon>Pezizomycotina</taxon>
        <taxon>Sordariomycetes</taxon>
        <taxon>Sordariomycetidae</taxon>
        <taxon>Magnaporthales</taxon>
        <taxon>Magnaporthaceae</taxon>
        <taxon>Magnaporthiopsis</taxon>
    </lineage>
</organism>
<dbReference type="SUPFAM" id="SSF82199">
    <property type="entry name" value="SET domain"/>
    <property type="match status" value="1"/>
</dbReference>
<gene>
    <name evidence="3" type="ORF">MAPG_04220</name>
</gene>
<dbReference type="InterPro" id="IPR053185">
    <property type="entry name" value="SET_domain_protein"/>
</dbReference>
<dbReference type="EnsemblFungi" id="MAPG_04220T0">
    <property type="protein sequence ID" value="MAPG_04220T0"/>
    <property type="gene ID" value="MAPG_04220"/>
</dbReference>
<dbReference type="InterPro" id="IPR001214">
    <property type="entry name" value="SET_dom"/>
</dbReference>
<proteinExistence type="predicted"/>
<feature type="signal peptide" evidence="1">
    <location>
        <begin position="1"/>
        <end position="25"/>
    </location>
</feature>
<accession>A0A0C4DW48</accession>
<dbReference type="PANTHER" id="PTHR47332">
    <property type="entry name" value="SET DOMAIN-CONTAINING PROTEIN 5"/>
    <property type="match status" value="1"/>
</dbReference>
<dbReference type="STRING" id="644358.A0A0C4DW48"/>
<dbReference type="OrthoDB" id="438641at2759"/>
<sequence>MHRRQYFTQGLGLSVLLASATHVLAMSRLTCECPAGFPGRVDSIGFTECAVPVDDVTATEDPASWAPWTHRPACLNSTILIPRGAGGERLPGIPEPAGAAPVKFCVYTHAHMGEIGLSIITTPEHAASSLHLLERPNLPHLSRASKTAATNAAPDQPSYEVVDLPGKGKGVLATRKIRRFETIMLEPAAIVAANEFARAVRRQDGYRLLHLAVDQLRDPGQVLSLARSSSFAQDDVEDLLRTNSFAGELDGEPHMGLFPRVARINHACKPKSAMNAIVANRDIEPGEEITISYTQEGLESKTRRERLEAVWGFKCTCAHCAAADATAASDERLEAARGVIISLFPEHYELLARVYNLVGRADTAAKYTAMALRVLDLYGSLEPDEQYRNLELMLRVFSTPRG</sequence>
<protein>
    <recommendedName>
        <fullName evidence="2">SET domain-containing protein</fullName>
    </recommendedName>
</protein>
<dbReference type="Pfam" id="PF00856">
    <property type="entry name" value="SET"/>
    <property type="match status" value="1"/>
</dbReference>
<reference evidence="4" key="5">
    <citation type="submission" date="2015-06" db="UniProtKB">
        <authorList>
            <consortium name="EnsemblFungi"/>
        </authorList>
    </citation>
    <scope>IDENTIFICATION</scope>
    <source>
        <strain evidence="4">ATCC 64411</strain>
    </source>
</reference>
<dbReference type="PROSITE" id="PS50280">
    <property type="entry name" value="SET"/>
    <property type="match status" value="1"/>
</dbReference>
<feature type="domain" description="SET" evidence="2">
    <location>
        <begin position="157"/>
        <end position="294"/>
    </location>
</feature>
<dbReference type="eggNOG" id="ENOG502S9U6">
    <property type="taxonomic scope" value="Eukaryota"/>
</dbReference>
<dbReference type="InterPro" id="IPR046341">
    <property type="entry name" value="SET_dom_sf"/>
</dbReference>
<dbReference type="AlphaFoldDB" id="A0A0C4DW48"/>
<keyword evidence="1" id="KW-0732">Signal</keyword>
<dbReference type="OMA" id="LARIFHM"/>
<feature type="chain" id="PRO_5007392940" description="SET domain-containing protein" evidence="1">
    <location>
        <begin position="26"/>
        <end position="402"/>
    </location>
</feature>
<reference evidence="3" key="1">
    <citation type="submission" date="2010-05" db="EMBL/GenBank/DDBJ databases">
        <title>The Genome Sequence of Magnaporthe poae strain ATCC 64411.</title>
        <authorList>
            <consortium name="The Broad Institute Genome Sequencing Platform"/>
            <consortium name="Broad Institute Genome Sequencing Center for Infectious Disease"/>
            <person name="Ma L.-J."/>
            <person name="Dead R."/>
            <person name="Young S."/>
            <person name="Zeng Q."/>
            <person name="Koehrsen M."/>
            <person name="Alvarado L."/>
            <person name="Berlin A."/>
            <person name="Chapman S.B."/>
            <person name="Chen Z."/>
            <person name="Freedman E."/>
            <person name="Gellesch M."/>
            <person name="Goldberg J."/>
            <person name="Griggs A."/>
            <person name="Gujja S."/>
            <person name="Heilman E.R."/>
            <person name="Heiman D."/>
            <person name="Hepburn T."/>
            <person name="Howarth C."/>
            <person name="Jen D."/>
            <person name="Larson L."/>
            <person name="Mehta T."/>
            <person name="Neiman D."/>
            <person name="Pearson M."/>
            <person name="Roberts A."/>
            <person name="Saif S."/>
            <person name="Shea T."/>
            <person name="Shenoy N."/>
            <person name="Sisk P."/>
            <person name="Stolte C."/>
            <person name="Sykes S."/>
            <person name="Walk T."/>
            <person name="White J."/>
            <person name="Yandava C."/>
            <person name="Haas B."/>
            <person name="Nusbaum C."/>
            <person name="Birren B."/>
        </authorList>
    </citation>
    <scope>NUCLEOTIDE SEQUENCE</scope>
    <source>
        <strain evidence="3">ATCC 64411</strain>
    </source>
</reference>
<evidence type="ECO:0000259" key="2">
    <source>
        <dbReference type="PROSITE" id="PS50280"/>
    </source>
</evidence>
<reference evidence="3" key="3">
    <citation type="submission" date="2011-03" db="EMBL/GenBank/DDBJ databases">
        <title>Annotation of Magnaporthe poae ATCC 64411.</title>
        <authorList>
            <person name="Ma L.-J."/>
            <person name="Dead R."/>
            <person name="Young S.K."/>
            <person name="Zeng Q."/>
            <person name="Gargeya S."/>
            <person name="Fitzgerald M."/>
            <person name="Haas B."/>
            <person name="Abouelleil A."/>
            <person name="Alvarado L."/>
            <person name="Arachchi H.M."/>
            <person name="Berlin A."/>
            <person name="Brown A."/>
            <person name="Chapman S.B."/>
            <person name="Chen Z."/>
            <person name="Dunbar C."/>
            <person name="Freedman E."/>
            <person name="Gearin G."/>
            <person name="Gellesch M."/>
            <person name="Goldberg J."/>
            <person name="Griggs A."/>
            <person name="Gujja S."/>
            <person name="Heiman D."/>
            <person name="Howarth C."/>
            <person name="Larson L."/>
            <person name="Lui A."/>
            <person name="MacDonald P.J.P."/>
            <person name="Mehta T."/>
            <person name="Montmayeur A."/>
            <person name="Murphy C."/>
            <person name="Neiman D."/>
            <person name="Pearson M."/>
            <person name="Priest M."/>
            <person name="Roberts A."/>
            <person name="Saif S."/>
            <person name="Shea T."/>
            <person name="Shenoy N."/>
            <person name="Sisk P."/>
            <person name="Stolte C."/>
            <person name="Sykes S."/>
            <person name="Yandava C."/>
            <person name="Wortman J."/>
            <person name="Nusbaum C."/>
            <person name="Birren B."/>
        </authorList>
    </citation>
    <scope>NUCLEOTIDE SEQUENCE</scope>
    <source>
        <strain evidence="3">ATCC 64411</strain>
    </source>
</reference>
<evidence type="ECO:0000256" key="1">
    <source>
        <dbReference type="SAM" id="SignalP"/>
    </source>
</evidence>
<name>A0A0C4DW48_MAGP6</name>
<evidence type="ECO:0000313" key="5">
    <source>
        <dbReference type="Proteomes" id="UP000011715"/>
    </source>
</evidence>
<reference evidence="5" key="2">
    <citation type="submission" date="2010-05" db="EMBL/GenBank/DDBJ databases">
        <title>The genome sequence of Magnaporthe poae strain ATCC 64411.</title>
        <authorList>
            <person name="Ma L.-J."/>
            <person name="Dead R."/>
            <person name="Young S."/>
            <person name="Zeng Q."/>
            <person name="Koehrsen M."/>
            <person name="Alvarado L."/>
            <person name="Berlin A."/>
            <person name="Chapman S.B."/>
            <person name="Chen Z."/>
            <person name="Freedman E."/>
            <person name="Gellesch M."/>
            <person name="Goldberg J."/>
            <person name="Griggs A."/>
            <person name="Gujja S."/>
            <person name="Heilman E.R."/>
            <person name="Heiman D."/>
            <person name="Hepburn T."/>
            <person name="Howarth C."/>
            <person name="Jen D."/>
            <person name="Larson L."/>
            <person name="Mehta T."/>
            <person name="Neiman D."/>
            <person name="Pearson M."/>
            <person name="Roberts A."/>
            <person name="Saif S."/>
            <person name="Shea T."/>
            <person name="Shenoy N."/>
            <person name="Sisk P."/>
            <person name="Stolte C."/>
            <person name="Sykes S."/>
            <person name="Walk T."/>
            <person name="White J."/>
            <person name="Yandava C."/>
            <person name="Haas B."/>
            <person name="Nusbaum C."/>
            <person name="Birren B."/>
        </authorList>
    </citation>
    <scope>NUCLEOTIDE SEQUENCE [LARGE SCALE GENOMIC DNA]</scope>
    <source>
        <strain evidence="5">ATCC 64411 / 73-15</strain>
    </source>
</reference>
<dbReference type="PANTHER" id="PTHR47332:SF6">
    <property type="entry name" value="SET DOMAIN-CONTAINING PROTEIN"/>
    <property type="match status" value="1"/>
</dbReference>
<reference evidence="4" key="4">
    <citation type="journal article" date="2015" name="G3 (Bethesda)">
        <title>Genome sequences of three phytopathogenic species of the Magnaporthaceae family of fungi.</title>
        <authorList>
            <person name="Okagaki L.H."/>
            <person name="Nunes C.C."/>
            <person name="Sailsbery J."/>
            <person name="Clay B."/>
            <person name="Brown D."/>
            <person name="John T."/>
            <person name="Oh Y."/>
            <person name="Young N."/>
            <person name="Fitzgerald M."/>
            <person name="Haas B.J."/>
            <person name="Zeng Q."/>
            <person name="Young S."/>
            <person name="Adiconis X."/>
            <person name="Fan L."/>
            <person name="Levin J.Z."/>
            <person name="Mitchell T.K."/>
            <person name="Okubara P.A."/>
            <person name="Farman M.L."/>
            <person name="Kohn L.M."/>
            <person name="Birren B."/>
            <person name="Ma L.-J."/>
            <person name="Dean R.A."/>
        </authorList>
    </citation>
    <scope>NUCLEOTIDE SEQUENCE</scope>
    <source>
        <strain evidence="4">ATCC 64411 / 73-15</strain>
    </source>
</reference>
<dbReference type="VEuPathDB" id="FungiDB:MAPG_04220"/>